<accession>A0A816HFI9</accession>
<dbReference type="EMBL" id="CAJNOR010017882">
    <property type="protein sequence ID" value="CAF1687894.1"/>
    <property type="molecule type" value="Genomic_DNA"/>
</dbReference>
<comment type="caution">
    <text evidence="6">The sequence shown here is derived from an EMBL/GenBank/DDBJ whole genome shotgun (WGS) entry which is preliminary data.</text>
</comment>
<evidence type="ECO:0000256" key="3">
    <source>
        <dbReference type="ARBA" id="ARBA00022806"/>
    </source>
</evidence>
<keyword evidence="2" id="KW-0378">Hydrolase</keyword>
<evidence type="ECO:0000259" key="5">
    <source>
        <dbReference type="SMART" id="SM00847"/>
    </source>
</evidence>
<dbReference type="PANTHER" id="PTHR18934:SF99">
    <property type="entry name" value="ATP-DEPENDENT RNA HELICASE DHX37-RELATED"/>
    <property type="match status" value="1"/>
</dbReference>
<dbReference type="InterPro" id="IPR007502">
    <property type="entry name" value="Helicase-assoc_dom"/>
</dbReference>
<gene>
    <name evidence="6" type="ORF">XAT740_LOCUS62605</name>
</gene>
<sequence>RRLTVLETVRISRSSADQRQGRAGRTAPGHCVRLYEDKELIRPHIEPEILRSSLDLVLLQLIRLNFNPRTFSFMDQPQDEMINYSLDLLTRLNCIEEQRITKRGELFTELALDPRFSAFIVDIYSEYKNLLNQAAATIAILSAPGAIFFMGGSTQEAKQEAKERVALEARNYKSDLLHLYSVYDRWKNAAGQNIQGRCSNCNKFIKYCTCRVRHSNENSLNNKILQHVDGACMAIIQQIKDTRWLQPGVKLSDDPIRIIGYHLP</sequence>
<evidence type="ECO:0000256" key="2">
    <source>
        <dbReference type="ARBA" id="ARBA00022801"/>
    </source>
</evidence>
<dbReference type="SUPFAM" id="SSF52540">
    <property type="entry name" value="P-loop containing nucleoside triphosphate hydrolases"/>
    <property type="match status" value="1"/>
</dbReference>
<evidence type="ECO:0000313" key="7">
    <source>
        <dbReference type="Proteomes" id="UP000663828"/>
    </source>
</evidence>
<keyword evidence="3" id="KW-0347">Helicase</keyword>
<dbReference type="InterPro" id="IPR027417">
    <property type="entry name" value="P-loop_NTPase"/>
</dbReference>
<feature type="non-terminal residue" evidence="6">
    <location>
        <position position="1"/>
    </location>
</feature>
<dbReference type="Proteomes" id="UP000663828">
    <property type="component" value="Unassembled WGS sequence"/>
</dbReference>
<name>A0A816HFI9_ADIRI</name>
<protein>
    <recommendedName>
        <fullName evidence="5">Helicase-associated domain-containing protein</fullName>
    </recommendedName>
</protein>
<feature type="domain" description="Helicase-associated" evidence="5">
    <location>
        <begin position="84"/>
        <end position="180"/>
    </location>
</feature>
<evidence type="ECO:0000313" key="6">
    <source>
        <dbReference type="EMBL" id="CAF1687894.1"/>
    </source>
</evidence>
<keyword evidence="7" id="KW-1185">Reference proteome</keyword>
<dbReference type="GO" id="GO:0003723">
    <property type="term" value="F:RNA binding"/>
    <property type="evidence" value="ECO:0007669"/>
    <property type="project" value="TreeGrafter"/>
</dbReference>
<dbReference type="SMART" id="SM00847">
    <property type="entry name" value="HA2"/>
    <property type="match status" value="1"/>
</dbReference>
<dbReference type="GO" id="GO:0005524">
    <property type="term" value="F:ATP binding"/>
    <property type="evidence" value="ECO:0007669"/>
    <property type="project" value="UniProtKB-KW"/>
</dbReference>
<organism evidence="6 7">
    <name type="scientific">Adineta ricciae</name>
    <name type="common">Rotifer</name>
    <dbReference type="NCBI Taxonomy" id="249248"/>
    <lineage>
        <taxon>Eukaryota</taxon>
        <taxon>Metazoa</taxon>
        <taxon>Spiralia</taxon>
        <taxon>Gnathifera</taxon>
        <taxon>Rotifera</taxon>
        <taxon>Eurotatoria</taxon>
        <taxon>Bdelloidea</taxon>
        <taxon>Adinetida</taxon>
        <taxon>Adinetidae</taxon>
        <taxon>Adineta</taxon>
    </lineage>
</organism>
<evidence type="ECO:0000256" key="4">
    <source>
        <dbReference type="ARBA" id="ARBA00022840"/>
    </source>
</evidence>
<keyword evidence="1" id="KW-0547">Nucleotide-binding</keyword>
<dbReference type="GO" id="GO:0004386">
    <property type="term" value="F:helicase activity"/>
    <property type="evidence" value="ECO:0007669"/>
    <property type="project" value="UniProtKB-KW"/>
</dbReference>
<keyword evidence="4" id="KW-0067">ATP-binding</keyword>
<evidence type="ECO:0000256" key="1">
    <source>
        <dbReference type="ARBA" id="ARBA00022741"/>
    </source>
</evidence>
<dbReference type="AlphaFoldDB" id="A0A816HFI9"/>
<proteinExistence type="predicted"/>
<dbReference type="GO" id="GO:0016787">
    <property type="term" value="F:hydrolase activity"/>
    <property type="evidence" value="ECO:0007669"/>
    <property type="project" value="UniProtKB-KW"/>
</dbReference>
<dbReference type="Gene3D" id="3.40.50.300">
    <property type="entry name" value="P-loop containing nucleotide triphosphate hydrolases"/>
    <property type="match status" value="1"/>
</dbReference>
<dbReference type="Gene3D" id="1.20.120.1080">
    <property type="match status" value="1"/>
</dbReference>
<dbReference type="PANTHER" id="PTHR18934">
    <property type="entry name" value="ATP-DEPENDENT RNA HELICASE"/>
    <property type="match status" value="1"/>
</dbReference>
<feature type="non-terminal residue" evidence="6">
    <location>
        <position position="264"/>
    </location>
</feature>
<reference evidence="6" key="1">
    <citation type="submission" date="2021-02" db="EMBL/GenBank/DDBJ databases">
        <authorList>
            <person name="Nowell W R."/>
        </authorList>
    </citation>
    <scope>NUCLEOTIDE SEQUENCE</scope>
</reference>